<dbReference type="GO" id="GO:0008237">
    <property type="term" value="F:metallopeptidase activity"/>
    <property type="evidence" value="ECO:0007669"/>
    <property type="project" value="InterPro"/>
</dbReference>
<gene>
    <name evidence="3" type="ORF">QLS71_010140</name>
</gene>
<dbReference type="InterPro" id="IPR026444">
    <property type="entry name" value="Secre_tail"/>
</dbReference>
<organism evidence="3 4">
    <name type="scientific">Mariniflexile litorale</name>
    <dbReference type="NCBI Taxonomy" id="3045158"/>
    <lineage>
        <taxon>Bacteria</taxon>
        <taxon>Pseudomonadati</taxon>
        <taxon>Bacteroidota</taxon>
        <taxon>Flavobacteriia</taxon>
        <taxon>Flavobacteriales</taxon>
        <taxon>Flavobacteriaceae</taxon>
        <taxon>Mariniflexile</taxon>
    </lineage>
</organism>
<dbReference type="InterPro" id="IPR024079">
    <property type="entry name" value="MetalloPept_cat_dom_sf"/>
</dbReference>
<dbReference type="InterPro" id="IPR019026">
    <property type="entry name" value="Peptidase_M64_IgA"/>
</dbReference>
<evidence type="ECO:0000259" key="2">
    <source>
        <dbReference type="Pfam" id="PF18962"/>
    </source>
</evidence>
<dbReference type="Proteomes" id="UP001224325">
    <property type="component" value="Chromosome"/>
</dbReference>
<name>A0AAU7E9I9_9FLAO</name>
<evidence type="ECO:0000256" key="1">
    <source>
        <dbReference type="ARBA" id="ARBA00022729"/>
    </source>
</evidence>
<dbReference type="AlphaFoldDB" id="A0AAU7E9I9"/>
<reference evidence="3" key="1">
    <citation type="submission" date="2024-04" db="EMBL/GenBank/DDBJ databases">
        <title>Mariniflexile litorale, isolated from the shallow sediments of the Sea of Japan.</title>
        <authorList>
            <person name="Romanenko L."/>
            <person name="Isaeva M."/>
        </authorList>
    </citation>
    <scope>NUCLEOTIDE SEQUENCE [LARGE SCALE GENOMIC DNA]</scope>
    <source>
        <strain evidence="3">KMM 9835</strain>
    </source>
</reference>
<dbReference type="Gene3D" id="3.40.390.10">
    <property type="entry name" value="Collagenase (Catalytic Domain)"/>
    <property type="match status" value="1"/>
</dbReference>
<dbReference type="EMBL" id="CP155618">
    <property type="protein sequence ID" value="XBL12699.1"/>
    <property type="molecule type" value="Genomic_DNA"/>
</dbReference>
<sequence>MKHLLLTILLIGFQQTSAQVFDKETIKNFDNDEKRINLVILSEGYKTSELPQFRIDAVSFTNALFSQSPFKEYANYFNVHIIKVPSNESGADHPGTGIDVTEPKTPIKIVDTYFNATFDSYGYHRLLYYEIDGNAANNTQAKIYNVLADNFPTYDQGLILVNSTVYGGSGGEFPMASKGVENGVSATEVAIHELGHSFANLKDEYFPLDEIYFNEAINMTQESNPSFIKWKNWLNGNGIGIYKYYTTGYAANWYRPHQACKMRYLGYPFCSVCKEGIIEKIHSLVSPIESYTPVSNTINSPSFPIDFHLELIKPNPNTLKSKWTLNASDFANDVDEVSILETDLNTGMNTLTVAVNDATGFLKVDNHDSFHVYTVTWTIDNSALGVKDITSEIINYNIAMYPNPSSTFVNFKFESNHDTRLKVDILSLDGKKIKTISINNYQTNEVDISNLSTGIYLTNFYSRNALIASKKLVKN</sequence>
<accession>A0AAU7E9I9</accession>
<proteinExistence type="predicted"/>
<keyword evidence="4" id="KW-1185">Reference proteome</keyword>
<protein>
    <submittedName>
        <fullName evidence="3">M64 family metallopeptidase</fullName>
    </submittedName>
</protein>
<dbReference type="NCBIfam" id="TIGR04183">
    <property type="entry name" value="Por_Secre_tail"/>
    <property type="match status" value="1"/>
</dbReference>
<dbReference type="RefSeq" id="WP_308993839.1">
    <property type="nucleotide sequence ID" value="NZ_CP155618.1"/>
</dbReference>
<keyword evidence="1" id="KW-0732">Signal</keyword>
<dbReference type="Pfam" id="PF09471">
    <property type="entry name" value="Peptidase_M64"/>
    <property type="match status" value="1"/>
</dbReference>
<dbReference type="KEGG" id="mlil:QLS71_010140"/>
<dbReference type="Pfam" id="PF18962">
    <property type="entry name" value="Por_Secre_tail"/>
    <property type="match status" value="1"/>
</dbReference>
<evidence type="ECO:0000313" key="3">
    <source>
        <dbReference type="EMBL" id="XBL12699.1"/>
    </source>
</evidence>
<evidence type="ECO:0000313" key="4">
    <source>
        <dbReference type="Proteomes" id="UP001224325"/>
    </source>
</evidence>
<feature type="domain" description="Secretion system C-terminal sorting" evidence="2">
    <location>
        <begin position="400"/>
        <end position="472"/>
    </location>
</feature>